<feature type="modified residue" description="4-aspartylphosphate" evidence="5">
    <location>
        <position position="72"/>
    </location>
</feature>
<protein>
    <submittedName>
        <fullName evidence="8">LuxR family two component transcriptional regulator</fullName>
    </submittedName>
</protein>
<dbReference type="SUPFAM" id="SSF46894">
    <property type="entry name" value="C-terminal effector domain of the bipartite response regulators"/>
    <property type="match status" value="1"/>
</dbReference>
<keyword evidence="4" id="KW-0804">Transcription</keyword>
<comment type="caution">
    <text evidence="8">The sequence shown here is derived from an EMBL/GenBank/DDBJ whole genome shotgun (WGS) entry which is preliminary data.</text>
</comment>
<dbReference type="InterPro" id="IPR001789">
    <property type="entry name" value="Sig_transdc_resp-reg_receiver"/>
</dbReference>
<dbReference type="InterPro" id="IPR000792">
    <property type="entry name" value="Tscrpt_reg_LuxR_C"/>
</dbReference>
<dbReference type="SMART" id="SM00448">
    <property type="entry name" value="REC"/>
    <property type="match status" value="1"/>
</dbReference>
<dbReference type="InterPro" id="IPR039420">
    <property type="entry name" value="WalR-like"/>
</dbReference>
<dbReference type="InterPro" id="IPR036388">
    <property type="entry name" value="WH-like_DNA-bd_sf"/>
</dbReference>
<dbReference type="PRINTS" id="PR00038">
    <property type="entry name" value="HTHLUXR"/>
</dbReference>
<dbReference type="GO" id="GO:0000160">
    <property type="term" value="P:phosphorelay signal transduction system"/>
    <property type="evidence" value="ECO:0007669"/>
    <property type="project" value="InterPro"/>
</dbReference>
<keyword evidence="3" id="KW-0238">DNA-binding</keyword>
<dbReference type="SMART" id="SM00421">
    <property type="entry name" value="HTH_LUXR"/>
    <property type="match status" value="1"/>
</dbReference>
<accession>A0A660LHN6</accession>
<dbReference type="PROSITE" id="PS00622">
    <property type="entry name" value="HTH_LUXR_1"/>
    <property type="match status" value="1"/>
</dbReference>
<proteinExistence type="predicted"/>
<reference evidence="8 9" key="1">
    <citation type="submission" date="2018-10" db="EMBL/GenBank/DDBJ databases">
        <title>Genomic Encyclopedia of Archaeal and Bacterial Type Strains, Phase II (KMG-II): from individual species to whole genera.</title>
        <authorList>
            <person name="Goeker M."/>
        </authorList>
    </citation>
    <scope>NUCLEOTIDE SEQUENCE [LARGE SCALE GENOMIC DNA]</scope>
    <source>
        <strain evidence="8 9">DSM 14954</strain>
    </source>
</reference>
<dbReference type="InterPro" id="IPR011006">
    <property type="entry name" value="CheY-like_superfamily"/>
</dbReference>
<evidence type="ECO:0000259" key="7">
    <source>
        <dbReference type="PROSITE" id="PS50110"/>
    </source>
</evidence>
<dbReference type="RefSeq" id="WP_245971871.1">
    <property type="nucleotide sequence ID" value="NZ_RBIL01000001.1"/>
</dbReference>
<sequence length="214" mass="22976">MTGPDLNPSRIAAGTSDRKLRVLVVDDHEVVHWGLRLMLGEQPWVERCLSARNTQEALALARRYDPHVALVDLFVGQESGAEICAQLLALSPRLNVLLISGAGRISPNAARAAGASGFISKDWPAADIAGAVRMVGLGMTVFKPHEAPAGPPLSEREREVLEAIAGGATNREIAGELFLSPHTVKEHTSSLYRKLGVRNRAEAVQKAQRLGLIS</sequence>
<organism evidence="8 9">
    <name type="scientific">Solirubrobacter pauli</name>
    <dbReference type="NCBI Taxonomy" id="166793"/>
    <lineage>
        <taxon>Bacteria</taxon>
        <taxon>Bacillati</taxon>
        <taxon>Actinomycetota</taxon>
        <taxon>Thermoleophilia</taxon>
        <taxon>Solirubrobacterales</taxon>
        <taxon>Solirubrobacteraceae</taxon>
        <taxon>Solirubrobacter</taxon>
    </lineage>
</organism>
<dbReference type="InterPro" id="IPR016032">
    <property type="entry name" value="Sig_transdc_resp-reg_C-effctor"/>
</dbReference>
<dbReference type="Gene3D" id="1.10.10.10">
    <property type="entry name" value="Winged helix-like DNA-binding domain superfamily/Winged helix DNA-binding domain"/>
    <property type="match status" value="1"/>
</dbReference>
<dbReference type="GO" id="GO:0003677">
    <property type="term" value="F:DNA binding"/>
    <property type="evidence" value="ECO:0007669"/>
    <property type="project" value="UniProtKB-KW"/>
</dbReference>
<name>A0A660LHN6_9ACTN</name>
<evidence type="ECO:0000259" key="6">
    <source>
        <dbReference type="PROSITE" id="PS50043"/>
    </source>
</evidence>
<dbReference type="CDD" id="cd17535">
    <property type="entry name" value="REC_NarL-like"/>
    <property type="match status" value="1"/>
</dbReference>
<dbReference type="SUPFAM" id="SSF52172">
    <property type="entry name" value="CheY-like"/>
    <property type="match status" value="1"/>
</dbReference>
<evidence type="ECO:0000313" key="9">
    <source>
        <dbReference type="Proteomes" id="UP000278962"/>
    </source>
</evidence>
<evidence type="ECO:0000256" key="3">
    <source>
        <dbReference type="ARBA" id="ARBA00023125"/>
    </source>
</evidence>
<evidence type="ECO:0000256" key="4">
    <source>
        <dbReference type="ARBA" id="ARBA00023163"/>
    </source>
</evidence>
<dbReference type="Proteomes" id="UP000278962">
    <property type="component" value="Unassembled WGS sequence"/>
</dbReference>
<feature type="domain" description="Response regulatory" evidence="7">
    <location>
        <begin position="21"/>
        <end position="136"/>
    </location>
</feature>
<evidence type="ECO:0000256" key="1">
    <source>
        <dbReference type="ARBA" id="ARBA00022553"/>
    </source>
</evidence>
<dbReference type="PROSITE" id="PS50043">
    <property type="entry name" value="HTH_LUXR_2"/>
    <property type="match status" value="1"/>
</dbReference>
<feature type="domain" description="HTH luxR-type" evidence="6">
    <location>
        <begin position="146"/>
        <end position="211"/>
    </location>
</feature>
<dbReference type="CDD" id="cd06170">
    <property type="entry name" value="LuxR_C_like"/>
    <property type="match status" value="1"/>
</dbReference>
<evidence type="ECO:0000313" key="8">
    <source>
        <dbReference type="EMBL" id="RKQ93490.1"/>
    </source>
</evidence>
<evidence type="ECO:0000256" key="5">
    <source>
        <dbReference type="PROSITE-ProRule" id="PRU00169"/>
    </source>
</evidence>
<dbReference type="Pfam" id="PF00072">
    <property type="entry name" value="Response_reg"/>
    <property type="match status" value="1"/>
</dbReference>
<gene>
    <name evidence="8" type="ORF">C8N24_3358</name>
</gene>
<keyword evidence="1 5" id="KW-0597">Phosphoprotein</keyword>
<keyword evidence="9" id="KW-1185">Reference proteome</keyword>
<dbReference type="InterPro" id="IPR058245">
    <property type="entry name" value="NreC/VraR/RcsB-like_REC"/>
</dbReference>
<dbReference type="EMBL" id="RBIL01000001">
    <property type="protein sequence ID" value="RKQ93490.1"/>
    <property type="molecule type" value="Genomic_DNA"/>
</dbReference>
<dbReference type="GO" id="GO:0006355">
    <property type="term" value="P:regulation of DNA-templated transcription"/>
    <property type="evidence" value="ECO:0007669"/>
    <property type="project" value="InterPro"/>
</dbReference>
<dbReference type="PANTHER" id="PTHR43214">
    <property type="entry name" value="TWO-COMPONENT RESPONSE REGULATOR"/>
    <property type="match status" value="1"/>
</dbReference>
<dbReference type="PROSITE" id="PS50110">
    <property type="entry name" value="RESPONSE_REGULATORY"/>
    <property type="match status" value="1"/>
</dbReference>
<keyword evidence="2" id="KW-0805">Transcription regulation</keyword>
<dbReference type="Pfam" id="PF00196">
    <property type="entry name" value="GerE"/>
    <property type="match status" value="1"/>
</dbReference>
<dbReference type="PANTHER" id="PTHR43214:SF41">
    <property type="entry name" value="NITRATE_NITRITE RESPONSE REGULATOR PROTEIN NARP"/>
    <property type="match status" value="1"/>
</dbReference>
<dbReference type="AlphaFoldDB" id="A0A660LHN6"/>
<dbReference type="Gene3D" id="3.40.50.2300">
    <property type="match status" value="1"/>
</dbReference>
<evidence type="ECO:0000256" key="2">
    <source>
        <dbReference type="ARBA" id="ARBA00023015"/>
    </source>
</evidence>